<feature type="transmembrane region" description="Helical" evidence="1">
    <location>
        <begin position="275"/>
        <end position="293"/>
    </location>
</feature>
<dbReference type="SUPFAM" id="SSF48619">
    <property type="entry name" value="Phospholipase A2, PLA2"/>
    <property type="match status" value="1"/>
</dbReference>
<feature type="transmembrane region" description="Helical" evidence="1">
    <location>
        <begin position="305"/>
        <end position="324"/>
    </location>
</feature>
<accession>A0A502CTG0</accession>
<evidence type="ECO:0000259" key="2">
    <source>
        <dbReference type="Pfam" id="PF10081"/>
    </source>
</evidence>
<dbReference type="RefSeq" id="WP_140741353.1">
    <property type="nucleotide sequence ID" value="NZ_RCZM01000004.1"/>
</dbReference>
<keyword evidence="4" id="KW-1185">Reference proteome</keyword>
<dbReference type="GO" id="GO:0050482">
    <property type="term" value="P:arachidonate secretion"/>
    <property type="evidence" value="ECO:0007669"/>
    <property type="project" value="InterPro"/>
</dbReference>
<keyword evidence="1" id="KW-1133">Transmembrane helix</keyword>
<evidence type="ECO:0000313" key="3">
    <source>
        <dbReference type="EMBL" id="TPG16123.1"/>
    </source>
</evidence>
<dbReference type="Proteomes" id="UP000317722">
    <property type="component" value="Unassembled WGS sequence"/>
</dbReference>
<evidence type="ECO:0000313" key="4">
    <source>
        <dbReference type="Proteomes" id="UP000317722"/>
    </source>
</evidence>
<feature type="domain" description="Alpha/beta-hydrolase catalytic" evidence="2">
    <location>
        <begin position="416"/>
        <end position="564"/>
    </location>
</feature>
<dbReference type="InterPro" id="IPR027787">
    <property type="entry name" value="Alpha/beta-hydrolase_catalytic"/>
</dbReference>
<dbReference type="Pfam" id="PF10081">
    <property type="entry name" value="Abhydrolase_9"/>
    <property type="match status" value="1"/>
</dbReference>
<dbReference type="EMBL" id="RCZM01000004">
    <property type="protein sequence ID" value="TPG16123.1"/>
    <property type="molecule type" value="Genomic_DNA"/>
</dbReference>
<evidence type="ECO:0000256" key="1">
    <source>
        <dbReference type="SAM" id="Phobius"/>
    </source>
</evidence>
<sequence>MKAIRTLLMLVLALGACLWVGGAAALRSAAADPRSLNAATQAAVAALVTEPADRAALAVPTGFAASRGYRPTVRGGVLLDPRGSCSSPVPLPASFTPGCQRHDLGYDLLRHAAVVGHPLPGSARRAIDDQLGTTMRASCTISRRATPSTAARVRCAALAEVAMAAVRINSWRQGWSVPGHESVASVAEGTGAVGTAGAASVLLVGAAGTTRLRRSLRSLLAGSRSLLAGSRATWSRIGHSRIWDLADRAPRVSTTVTAALAAYASVFPGLLPRSALLQGLATVVFVLPALAIVRRVRPLAPRHGGRARVVVAAASTAVLGPVLWWADAQQDAQRVAAGVAPDGIRHWVVAAVVVAAAVVLGHGVRQVVRLRRRAWRPMVAMAAMGALMAPAAPAQATTPTAASNRALTASSPLGAVRAYAAERPGETLHQRAQLVADDLVAHGGLTKSRVVVMVPTGSGWVDPAAVDGFERRFHGDVALVGMQYAATPSWVAFLFQRDVAEQGARELEKAVADRIALLPPDARPQLHLYGESLGALAGQAVLAHPVEAARVCSALWVGSPGGATAGRGREASVANPSDPVVHATPALLVRPTAGGPWLPGVSFAQAAFDYVGSLSLPSGHGHRYGADQVDHLPAC</sequence>
<comment type="caution">
    <text evidence="3">The sequence shown here is derived from an EMBL/GenBank/DDBJ whole genome shotgun (WGS) entry which is preliminary data.</text>
</comment>
<organism evidence="3 4">
    <name type="scientific">Pedococcus bigeumensis</name>
    <dbReference type="NCBI Taxonomy" id="433644"/>
    <lineage>
        <taxon>Bacteria</taxon>
        <taxon>Bacillati</taxon>
        <taxon>Actinomycetota</taxon>
        <taxon>Actinomycetes</taxon>
        <taxon>Micrococcales</taxon>
        <taxon>Intrasporangiaceae</taxon>
        <taxon>Pedococcus</taxon>
    </lineage>
</organism>
<dbReference type="PROSITE" id="PS51257">
    <property type="entry name" value="PROKAR_LIPOPROTEIN"/>
    <property type="match status" value="1"/>
</dbReference>
<keyword evidence="1" id="KW-0472">Membrane</keyword>
<dbReference type="OrthoDB" id="4397445at2"/>
<reference evidence="3 4" key="1">
    <citation type="journal article" date="2019" name="Environ. Microbiol.">
        <title>Species interactions and distinct microbial communities in high Arctic permafrost affected cryosols are associated with the CH4 and CO2 gas fluxes.</title>
        <authorList>
            <person name="Altshuler I."/>
            <person name="Hamel J."/>
            <person name="Turney S."/>
            <person name="Magnuson E."/>
            <person name="Levesque R."/>
            <person name="Greer C."/>
            <person name="Whyte L.G."/>
        </authorList>
    </citation>
    <scope>NUCLEOTIDE SEQUENCE [LARGE SCALE GENOMIC DNA]</scope>
    <source>
        <strain evidence="3 4">S9.3A</strain>
    </source>
</reference>
<dbReference type="GO" id="GO:0004623">
    <property type="term" value="F:phospholipase A2 activity"/>
    <property type="evidence" value="ECO:0007669"/>
    <property type="project" value="InterPro"/>
</dbReference>
<feature type="transmembrane region" description="Helical" evidence="1">
    <location>
        <begin position="344"/>
        <end position="362"/>
    </location>
</feature>
<proteinExistence type="predicted"/>
<dbReference type="GO" id="GO:0006644">
    <property type="term" value="P:phospholipid metabolic process"/>
    <property type="evidence" value="ECO:0007669"/>
    <property type="project" value="InterPro"/>
</dbReference>
<dbReference type="AlphaFoldDB" id="A0A502CTG0"/>
<protein>
    <recommendedName>
        <fullName evidence="2">Alpha/beta-hydrolase catalytic domain-containing protein</fullName>
    </recommendedName>
</protein>
<gene>
    <name evidence="3" type="ORF">EAH86_12920</name>
</gene>
<dbReference type="Gene3D" id="1.20.90.10">
    <property type="entry name" value="Phospholipase A2 domain"/>
    <property type="match status" value="1"/>
</dbReference>
<keyword evidence="1" id="KW-0812">Transmembrane</keyword>
<name>A0A502CTG0_9MICO</name>
<dbReference type="InterPro" id="IPR036444">
    <property type="entry name" value="PLipase_A2_dom_sf"/>
</dbReference>